<dbReference type="GO" id="GO:0042744">
    <property type="term" value="P:hydrogen peroxide catabolic process"/>
    <property type="evidence" value="ECO:0007669"/>
    <property type="project" value="TreeGrafter"/>
</dbReference>
<comment type="subunit">
    <text evidence="2">Homodimer; disulfide-linked, upon oxidation. 5 homodimers assemble to form a ring-like decamer.</text>
</comment>
<dbReference type="EMBL" id="BLTE01000005">
    <property type="protein sequence ID" value="GFK93630.1"/>
    <property type="molecule type" value="Genomic_DNA"/>
</dbReference>
<dbReference type="Gene3D" id="3.40.30.10">
    <property type="entry name" value="Glutaredoxin"/>
    <property type="match status" value="1"/>
</dbReference>
<evidence type="ECO:0000259" key="12">
    <source>
        <dbReference type="PROSITE" id="PS51352"/>
    </source>
</evidence>
<dbReference type="GO" id="GO:0008379">
    <property type="term" value="F:thioredoxin peroxidase activity"/>
    <property type="evidence" value="ECO:0007669"/>
    <property type="project" value="TreeGrafter"/>
</dbReference>
<dbReference type="EC" id="1.11.1.26" evidence="3"/>
<evidence type="ECO:0000256" key="11">
    <source>
        <dbReference type="PIRSR" id="PIRSR000239-1"/>
    </source>
</evidence>
<dbReference type="PANTHER" id="PTHR10681:SF121">
    <property type="entry name" value="ALKYL HYDROPEROXIDE REDUCTASE C"/>
    <property type="match status" value="1"/>
</dbReference>
<dbReference type="InterPro" id="IPR019479">
    <property type="entry name" value="Peroxiredoxin_C"/>
</dbReference>
<comment type="catalytic activity">
    <reaction evidence="10">
        <text>a hydroperoxide + NADH + H(+) = an alcohol + NAD(+) + H2O</text>
        <dbReference type="Rhea" id="RHEA:62628"/>
        <dbReference type="ChEBI" id="CHEBI:15377"/>
        <dbReference type="ChEBI" id="CHEBI:15378"/>
        <dbReference type="ChEBI" id="CHEBI:30879"/>
        <dbReference type="ChEBI" id="CHEBI:35924"/>
        <dbReference type="ChEBI" id="CHEBI:57540"/>
        <dbReference type="ChEBI" id="CHEBI:57945"/>
        <dbReference type="EC" id="1.11.1.26"/>
    </reaction>
</comment>
<evidence type="ECO:0000256" key="7">
    <source>
        <dbReference type="ARBA" id="ARBA00023002"/>
    </source>
</evidence>
<evidence type="ECO:0000256" key="4">
    <source>
        <dbReference type="ARBA" id="ARBA00017462"/>
    </source>
</evidence>
<dbReference type="Pfam" id="PF10417">
    <property type="entry name" value="1-cysPrx_C"/>
    <property type="match status" value="1"/>
</dbReference>
<dbReference type="PIRSF" id="PIRSF000239">
    <property type="entry name" value="AHPC"/>
    <property type="match status" value="1"/>
</dbReference>
<keyword evidence="14" id="KW-1185">Reference proteome</keyword>
<reference evidence="13 14" key="1">
    <citation type="submission" date="2020-04" db="EMBL/GenBank/DDBJ databases">
        <authorList>
            <consortium name="Desulfovibrio sp. FSS-1 genome sequencing consortium"/>
            <person name="Shimoshige H."/>
            <person name="Kobayashi H."/>
            <person name="Maekawa T."/>
        </authorList>
    </citation>
    <scope>NUCLEOTIDE SEQUENCE [LARGE SCALE GENOMIC DNA]</scope>
    <source>
        <strain evidence="13 14">SIID29052-01</strain>
    </source>
</reference>
<evidence type="ECO:0000313" key="13">
    <source>
        <dbReference type="EMBL" id="GFK93630.1"/>
    </source>
</evidence>
<feature type="domain" description="Thioredoxin" evidence="12">
    <location>
        <begin position="19"/>
        <end position="178"/>
    </location>
</feature>
<evidence type="ECO:0000313" key="14">
    <source>
        <dbReference type="Proteomes" id="UP000494245"/>
    </source>
</evidence>
<proteinExistence type="inferred from homology"/>
<dbReference type="CDD" id="cd03015">
    <property type="entry name" value="PRX_Typ2cys"/>
    <property type="match status" value="1"/>
</dbReference>
<dbReference type="InterPro" id="IPR050217">
    <property type="entry name" value="Peroxiredoxin"/>
</dbReference>
<name>A0A6V8LRM7_9BACT</name>
<dbReference type="PROSITE" id="PS51352">
    <property type="entry name" value="THIOREDOXIN_2"/>
    <property type="match status" value="1"/>
</dbReference>
<dbReference type="SUPFAM" id="SSF52833">
    <property type="entry name" value="Thioredoxin-like"/>
    <property type="match status" value="1"/>
</dbReference>
<evidence type="ECO:0000256" key="10">
    <source>
        <dbReference type="ARBA" id="ARBA00047572"/>
    </source>
</evidence>
<protein>
    <recommendedName>
        <fullName evidence="4">Alkyl hydroperoxide reductase C</fullName>
        <ecNumber evidence="3">1.11.1.26</ecNumber>
    </recommendedName>
    <alternativeName>
        <fullName evidence="9">Peroxiredoxin</fullName>
    </alternativeName>
</protein>
<dbReference type="InterPro" id="IPR000866">
    <property type="entry name" value="AhpC/TSA"/>
</dbReference>
<organism evidence="13 14">
    <name type="scientific">Fundidesulfovibrio magnetotacticus</name>
    <dbReference type="NCBI Taxonomy" id="2730080"/>
    <lineage>
        <taxon>Bacteria</taxon>
        <taxon>Pseudomonadati</taxon>
        <taxon>Thermodesulfobacteriota</taxon>
        <taxon>Desulfovibrionia</taxon>
        <taxon>Desulfovibrionales</taxon>
        <taxon>Desulfovibrionaceae</taxon>
        <taxon>Fundidesulfovibrio</taxon>
    </lineage>
</organism>
<dbReference type="GO" id="GO:0006979">
    <property type="term" value="P:response to oxidative stress"/>
    <property type="evidence" value="ECO:0007669"/>
    <property type="project" value="TreeGrafter"/>
</dbReference>
<evidence type="ECO:0000256" key="1">
    <source>
        <dbReference type="ARBA" id="ARBA00009796"/>
    </source>
</evidence>
<evidence type="ECO:0000256" key="3">
    <source>
        <dbReference type="ARBA" id="ARBA00013021"/>
    </source>
</evidence>
<keyword evidence="6" id="KW-0049">Antioxidant</keyword>
<accession>A0A6V8LRM7</accession>
<dbReference type="RefSeq" id="WP_173082857.1">
    <property type="nucleotide sequence ID" value="NZ_BLTE01000005.1"/>
</dbReference>
<evidence type="ECO:0000256" key="6">
    <source>
        <dbReference type="ARBA" id="ARBA00022862"/>
    </source>
</evidence>
<dbReference type="GO" id="GO:0033554">
    <property type="term" value="P:cellular response to stress"/>
    <property type="evidence" value="ECO:0007669"/>
    <property type="project" value="TreeGrafter"/>
</dbReference>
<dbReference type="PANTHER" id="PTHR10681">
    <property type="entry name" value="THIOREDOXIN PEROXIDASE"/>
    <property type="match status" value="1"/>
</dbReference>
<dbReference type="Proteomes" id="UP000494245">
    <property type="component" value="Unassembled WGS sequence"/>
</dbReference>
<evidence type="ECO:0000256" key="2">
    <source>
        <dbReference type="ARBA" id="ARBA00011654"/>
    </source>
</evidence>
<dbReference type="InterPro" id="IPR036249">
    <property type="entry name" value="Thioredoxin-like_sf"/>
</dbReference>
<keyword evidence="7 13" id="KW-0560">Oxidoreductase</keyword>
<dbReference type="Pfam" id="PF00578">
    <property type="entry name" value="AhpC-TSA"/>
    <property type="match status" value="1"/>
</dbReference>
<dbReference type="AlphaFoldDB" id="A0A6V8LRM7"/>
<sequence length="214" mass="23645">MSHHHQHHHGEEGCCQTTARVGKPVENFTLETFDPEEGFFGEVSLEKIRESKKWTILFFYPADFTFVCPTELADLASKHEALKALGCEVVAISTDTKFAHMAWHGSEKLMAGVRYKMAADPTGKVSRYFGVYDEATGLALRGTFIINPDGVLVGSEVNFYNVGRNAEELGRKMDANLYLSTHPGEACPARWSPGAKTLTPSEKLVGKVYEALNS</sequence>
<keyword evidence="8" id="KW-0676">Redox-active center</keyword>
<evidence type="ECO:0000256" key="9">
    <source>
        <dbReference type="ARBA" id="ARBA00032077"/>
    </source>
</evidence>
<gene>
    <name evidence="13" type="primary">ahpC</name>
    <name evidence="13" type="ORF">NNJEOMEG_01464</name>
</gene>
<feature type="active site" description="Cysteine sulfenic acid (-SOH) intermediate; for peroxidase activity" evidence="11">
    <location>
        <position position="68"/>
    </location>
</feature>
<dbReference type="GO" id="GO:0005829">
    <property type="term" value="C:cytosol"/>
    <property type="evidence" value="ECO:0007669"/>
    <property type="project" value="TreeGrafter"/>
</dbReference>
<keyword evidence="5 13" id="KW-0575">Peroxidase</keyword>
<comment type="caution">
    <text evidence="13">The sequence shown here is derived from an EMBL/GenBank/DDBJ whole genome shotgun (WGS) entry which is preliminary data.</text>
</comment>
<dbReference type="GO" id="GO:0102039">
    <property type="term" value="F:NADH-dependent peroxiredoxin activity"/>
    <property type="evidence" value="ECO:0007669"/>
    <property type="project" value="UniProtKB-EC"/>
</dbReference>
<dbReference type="InterPro" id="IPR013766">
    <property type="entry name" value="Thioredoxin_domain"/>
</dbReference>
<reference evidence="13 14" key="2">
    <citation type="submission" date="2020-05" db="EMBL/GenBank/DDBJ databases">
        <title>Draft genome sequence of Desulfovibrio sp. strainFSS-1.</title>
        <authorList>
            <person name="Shimoshige H."/>
            <person name="Kobayashi H."/>
            <person name="Maekawa T."/>
        </authorList>
    </citation>
    <scope>NUCLEOTIDE SEQUENCE [LARGE SCALE GENOMIC DNA]</scope>
    <source>
        <strain evidence="13 14">SIID29052-01</strain>
    </source>
</reference>
<evidence type="ECO:0000256" key="5">
    <source>
        <dbReference type="ARBA" id="ARBA00022559"/>
    </source>
</evidence>
<comment type="similarity">
    <text evidence="1">Belongs to the peroxiredoxin family. AhpC/Prx1 subfamily.</text>
</comment>
<dbReference type="GO" id="GO:0045454">
    <property type="term" value="P:cell redox homeostasis"/>
    <property type="evidence" value="ECO:0007669"/>
    <property type="project" value="TreeGrafter"/>
</dbReference>
<evidence type="ECO:0000256" key="8">
    <source>
        <dbReference type="ARBA" id="ARBA00023284"/>
    </source>
</evidence>
<dbReference type="InterPro" id="IPR024706">
    <property type="entry name" value="Peroxiredoxin_AhpC-typ"/>
</dbReference>